<dbReference type="InterPro" id="IPR017853">
    <property type="entry name" value="GH"/>
</dbReference>
<dbReference type="PANTHER" id="PTHR11452:SF75">
    <property type="entry name" value="ALPHA-GALACTOSIDASE MEL1"/>
    <property type="match status" value="1"/>
</dbReference>
<evidence type="ECO:0000256" key="3">
    <source>
        <dbReference type="ARBA" id="ARBA00004613"/>
    </source>
</evidence>
<dbReference type="GO" id="GO:0005995">
    <property type="term" value="P:melibiose catabolic process"/>
    <property type="evidence" value="ECO:0007669"/>
    <property type="project" value="UniProtKB-ARBA"/>
</dbReference>
<evidence type="ECO:0000256" key="8">
    <source>
        <dbReference type="ARBA" id="ARBA00022801"/>
    </source>
</evidence>
<dbReference type="PROSITE" id="PS00512">
    <property type="entry name" value="ALPHA_GALACTOSIDASE"/>
    <property type="match status" value="1"/>
</dbReference>
<name>A0A1E3BJ90_ASPCR</name>
<dbReference type="AlphaFoldDB" id="A0A1E3BJ90"/>
<keyword evidence="9 12" id="KW-1015">Disulfide bond</keyword>
<dbReference type="PANTHER" id="PTHR11452">
    <property type="entry name" value="ALPHA-GALACTOSIDASE/ALPHA-N-ACETYLGALACTOSAMINIDASE"/>
    <property type="match status" value="1"/>
</dbReference>
<dbReference type="InterPro" id="IPR002241">
    <property type="entry name" value="Glyco_hydro_27"/>
</dbReference>
<evidence type="ECO:0000256" key="1">
    <source>
        <dbReference type="ARBA" id="ARBA00001255"/>
    </source>
</evidence>
<dbReference type="PRINTS" id="PR00740">
    <property type="entry name" value="GLHYDRLASE27"/>
</dbReference>
<reference evidence="14 15" key="1">
    <citation type="journal article" date="2016" name="BMC Genomics">
        <title>Comparative genomic and transcriptomic analyses of the Fuzhuan brick tea-fermentation fungus Aspergillus cristatus.</title>
        <authorList>
            <person name="Ge Y."/>
            <person name="Wang Y."/>
            <person name="Liu Y."/>
            <person name="Tan Y."/>
            <person name="Ren X."/>
            <person name="Zhang X."/>
            <person name="Hyde K.D."/>
            <person name="Liu Y."/>
            <person name="Liu Z."/>
        </authorList>
    </citation>
    <scope>NUCLEOTIDE SEQUENCE [LARGE SCALE GENOMIC DNA]</scope>
    <source>
        <strain evidence="14 15">GZAAS20.1005</strain>
    </source>
</reference>
<comment type="caution">
    <text evidence="14">The sequence shown here is derived from an EMBL/GenBank/DDBJ whole genome shotgun (WGS) entry which is preliminary data.</text>
</comment>
<evidence type="ECO:0000256" key="10">
    <source>
        <dbReference type="ARBA" id="ARBA00023180"/>
    </source>
</evidence>
<evidence type="ECO:0000256" key="9">
    <source>
        <dbReference type="ARBA" id="ARBA00023157"/>
    </source>
</evidence>
<dbReference type="InterPro" id="IPR000111">
    <property type="entry name" value="Glyco_hydro_27/36_CS"/>
</dbReference>
<keyword evidence="6" id="KW-0964">Secreted</keyword>
<protein>
    <recommendedName>
        <fullName evidence="5 12">Alpha-galactosidase</fullName>
        <ecNumber evidence="5 12">3.2.1.22</ecNumber>
    </recommendedName>
    <alternativeName>
        <fullName evidence="12">Melibiase</fullName>
    </alternativeName>
</protein>
<evidence type="ECO:0000313" key="14">
    <source>
        <dbReference type="EMBL" id="ODM21035.1"/>
    </source>
</evidence>
<dbReference type="GO" id="GO:0005576">
    <property type="term" value="C:extracellular region"/>
    <property type="evidence" value="ECO:0007669"/>
    <property type="project" value="UniProtKB-SubCell"/>
</dbReference>
<dbReference type="Pfam" id="PF17801">
    <property type="entry name" value="Melibiase_C"/>
    <property type="match status" value="1"/>
</dbReference>
<dbReference type="InterPro" id="IPR013780">
    <property type="entry name" value="Glyco_hydro_b"/>
</dbReference>
<sequence length="438" mass="48203">MNETIILDAARRIVDLGFKDLGYEYIVMDDCWSAGRNSSGYLVHDKKKFPNGIAHVANKIHELGLKVGIYSSAGSMTCARYEGSLGYEQKDADVWASWGIDYLKYDNCYNEGQEGTPKLSYDRYNAMSKALNSTGRPIVYSMCNWGVDGPWNFATTISNSWRTSGDLINVWNQDDPNCPCSEKEGLDCKSPGYHCSIMNVLNMAAFMPSKAYAGAWNDLDLLHDESISHFSLWVAVKSPLMMSNIMTQIDPQTLSILQNPAVIAINQDPASAPAIRRWRKYLDDEIDEYGKKGEIQLYSGSLSGGDQVILLLNAGTKTREMTASLAEIFWDEGVKGTAAQASSSWFIYDLWANRMSNATASAIVHGGGKNVTAPSSGYFNVTAHGGAEKVYSEVPSSSSKHLIGSKIGSVGPRGTVKAMVRPHGVAMYRLREQKRDEL</sequence>
<dbReference type="SUPFAM" id="SSF51445">
    <property type="entry name" value="(Trans)glycosidases"/>
    <property type="match status" value="1"/>
</dbReference>
<dbReference type="Pfam" id="PF16499">
    <property type="entry name" value="Melibiase_2"/>
    <property type="match status" value="1"/>
</dbReference>
<proteinExistence type="inferred from homology"/>
<keyword evidence="10" id="KW-0325">Glycoprotein</keyword>
<keyword evidence="11 12" id="KW-0326">Glycosidase</keyword>
<evidence type="ECO:0000256" key="7">
    <source>
        <dbReference type="ARBA" id="ARBA00022729"/>
    </source>
</evidence>
<dbReference type="InterPro" id="IPR013785">
    <property type="entry name" value="Aldolase_TIM"/>
</dbReference>
<evidence type="ECO:0000313" key="15">
    <source>
        <dbReference type="Proteomes" id="UP000094569"/>
    </source>
</evidence>
<evidence type="ECO:0000256" key="11">
    <source>
        <dbReference type="ARBA" id="ARBA00023295"/>
    </source>
</evidence>
<dbReference type="CDD" id="cd14792">
    <property type="entry name" value="GH27"/>
    <property type="match status" value="1"/>
</dbReference>
<dbReference type="InterPro" id="IPR006215">
    <property type="entry name" value="Glyco_hydro_melibiase"/>
</dbReference>
<comment type="catalytic activity">
    <reaction evidence="1 12">
        <text>Hydrolysis of terminal, non-reducing alpha-D-galactose residues in alpha-D-galactosides, including galactose oligosaccharides, galactomannans and galactolipids.</text>
        <dbReference type="EC" id="3.2.1.22"/>
    </reaction>
</comment>
<dbReference type="OrthoDB" id="5795902at2759"/>
<dbReference type="SUPFAM" id="SSF51011">
    <property type="entry name" value="Glycosyl hydrolase domain"/>
    <property type="match status" value="1"/>
</dbReference>
<gene>
    <name evidence="14" type="ORF">SI65_04088</name>
</gene>
<keyword evidence="7" id="KW-0732">Signal</keyword>
<dbReference type="FunFam" id="3.20.20.70:FF:000202">
    <property type="entry name" value="Alpha-galactosidase"/>
    <property type="match status" value="1"/>
</dbReference>
<evidence type="ECO:0000256" key="4">
    <source>
        <dbReference type="ARBA" id="ARBA00009743"/>
    </source>
</evidence>
<evidence type="ECO:0000256" key="6">
    <source>
        <dbReference type="ARBA" id="ARBA00022525"/>
    </source>
</evidence>
<feature type="domain" description="Alpha galactosidase C-terminal" evidence="13">
    <location>
        <begin position="293"/>
        <end position="363"/>
    </location>
</feature>
<comment type="similarity">
    <text evidence="4 12">Belongs to the glycosyl hydrolase 27 family.</text>
</comment>
<dbReference type="Proteomes" id="UP000094569">
    <property type="component" value="Unassembled WGS sequence"/>
</dbReference>
<dbReference type="VEuPathDB" id="FungiDB:SI65_04088"/>
<dbReference type="EMBL" id="JXNT01000003">
    <property type="protein sequence ID" value="ODM21035.1"/>
    <property type="molecule type" value="Genomic_DNA"/>
</dbReference>
<dbReference type="PRINTS" id="PR00748">
    <property type="entry name" value="MELIBIASE"/>
</dbReference>
<comment type="function">
    <text evidence="2">Hydrolyzes a variety of simple alpha-D-galactoside as well as more complex molecules such as oligosaccharides and polysaccharides.</text>
</comment>
<keyword evidence="15" id="KW-1185">Reference proteome</keyword>
<evidence type="ECO:0000256" key="2">
    <source>
        <dbReference type="ARBA" id="ARBA00003969"/>
    </source>
</evidence>
<comment type="subcellular location">
    <subcellularLocation>
        <location evidence="3">Secreted</location>
    </subcellularLocation>
</comment>
<dbReference type="EC" id="3.2.1.22" evidence="5 12"/>
<organism evidence="14 15">
    <name type="scientific">Aspergillus cristatus</name>
    <name type="common">Chinese Fuzhuan brick tea-fermentation fungus</name>
    <name type="synonym">Eurotium cristatum</name>
    <dbReference type="NCBI Taxonomy" id="573508"/>
    <lineage>
        <taxon>Eukaryota</taxon>
        <taxon>Fungi</taxon>
        <taxon>Dikarya</taxon>
        <taxon>Ascomycota</taxon>
        <taxon>Pezizomycotina</taxon>
        <taxon>Eurotiomycetes</taxon>
        <taxon>Eurotiomycetidae</taxon>
        <taxon>Eurotiales</taxon>
        <taxon>Aspergillaceae</taxon>
        <taxon>Aspergillus</taxon>
        <taxon>Aspergillus subgen. Aspergillus</taxon>
    </lineage>
</organism>
<dbReference type="Gene3D" id="3.20.20.70">
    <property type="entry name" value="Aldolase class I"/>
    <property type="match status" value="1"/>
</dbReference>
<evidence type="ECO:0000256" key="5">
    <source>
        <dbReference type="ARBA" id="ARBA00012755"/>
    </source>
</evidence>
<dbReference type="InterPro" id="IPR041233">
    <property type="entry name" value="Melibiase_C"/>
</dbReference>
<evidence type="ECO:0000259" key="13">
    <source>
        <dbReference type="Pfam" id="PF17801"/>
    </source>
</evidence>
<dbReference type="Gene3D" id="2.60.40.1180">
    <property type="entry name" value="Golgi alpha-mannosidase II"/>
    <property type="match status" value="1"/>
</dbReference>
<dbReference type="STRING" id="573508.A0A1E3BJ90"/>
<keyword evidence="8 12" id="KW-0378">Hydrolase</keyword>
<accession>A0A1E3BJ90</accession>
<evidence type="ECO:0000256" key="12">
    <source>
        <dbReference type="RuleBase" id="RU361168"/>
    </source>
</evidence>
<dbReference type="GO" id="GO:0004557">
    <property type="term" value="F:alpha-galactosidase activity"/>
    <property type="evidence" value="ECO:0007669"/>
    <property type="project" value="UniProtKB-EC"/>
</dbReference>